<dbReference type="PANTHER" id="PTHR30270">
    <property type="entry name" value="THIAMINE-MONOPHOSPHATE KINASE"/>
    <property type="match status" value="1"/>
</dbReference>
<dbReference type="InterPro" id="IPR006283">
    <property type="entry name" value="ThiL-like"/>
</dbReference>
<dbReference type="PIRSF" id="PIRSF036540">
    <property type="entry name" value="UCP036540_AIR"/>
    <property type="match status" value="1"/>
</dbReference>
<evidence type="ECO:0000259" key="3">
    <source>
        <dbReference type="Pfam" id="PF00586"/>
    </source>
</evidence>
<dbReference type="Pfam" id="PF02769">
    <property type="entry name" value="AIRS_C"/>
    <property type="match status" value="1"/>
</dbReference>
<dbReference type="NCBIfam" id="TIGR04049">
    <property type="entry name" value="AIR_rel_sll0787"/>
    <property type="match status" value="1"/>
</dbReference>
<name>A0A9Q3YNF0_9GAMM</name>
<dbReference type="EMBL" id="JAJGNA010000003">
    <property type="protein sequence ID" value="MCC4307785.1"/>
    <property type="molecule type" value="Genomic_DNA"/>
</dbReference>
<dbReference type="AlphaFoldDB" id="A0A9Q3YNF0"/>
<evidence type="ECO:0000313" key="5">
    <source>
        <dbReference type="EMBL" id="MCC4307785.1"/>
    </source>
</evidence>
<dbReference type="InterPro" id="IPR024030">
    <property type="entry name" value="AIR_synthase-rel_sll0787"/>
</dbReference>
<dbReference type="SUPFAM" id="SSF56042">
    <property type="entry name" value="PurM C-terminal domain-like"/>
    <property type="match status" value="1"/>
</dbReference>
<evidence type="ECO:0000313" key="6">
    <source>
        <dbReference type="Proteomes" id="UP001108027"/>
    </source>
</evidence>
<organism evidence="5 6">
    <name type="scientific">Alloalcanivorax marinus</name>
    <dbReference type="NCBI Taxonomy" id="1177169"/>
    <lineage>
        <taxon>Bacteria</taxon>
        <taxon>Pseudomonadati</taxon>
        <taxon>Pseudomonadota</taxon>
        <taxon>Gammaproteobacteria</taxon>
        <taxon>Oceanospirillales</taxon>
        <taxon>Alcanivoracaceae</taxon>
        <taxon>Alloalcanivorax</taxon>
    </lineage>
</organism>
<evidence type="ECO:0000259" key="4">
    <source>
        <dbReference type="Pfam" id="PF02769"/>
    </source>
</evidence>
<evidence type="ECO:0000256" key="2">
    <source>
        <dbReference type="SAM" id="MobiDB-lite"/>
    </source>
</evidence>
<keyword evidence="6" id="KW-1185">Reference proteome</keyword>
<dbReference type="Gene3D" id="3.30.1330.10">
    <property type="entry name" value="PurM-like, N-terminal domain"/>
    <property type="match status" value="1"/>
</dbReference>
<dbReference type="Gene3D" id="3.90.650.10">
    <property type="entry name" value="PurM-like C-terminal domain"/>
    <property type="match status" value="1"/>
</dbReference>
<dbReference type="GO" id="GO:0009030">
    <property type="term" value="F:thiamine-phosphate kinase activity"/>
    <property type="evidence" value="ECO:0007669"/>
    <property type="project" value="InterPro"/>
</dbReference>
<dbReference type="PANTHER" id="PTHR30270:SF0">
    <property type="entry name" value="THIAMINE-MONOPHOSPHATE KINASE"/>
    <property type="match status" value="1"/>
</dbReference>
<dbReference type="GO" id="GO:0009228">
    <property type="term" value="P:thiamine biosynthetic process"/>
    <property type="evidence" value="ECO:0007669"/>
    <property type="project" value="UniProtKB-KW"/>
</dbReference>
<dbReference type="InterPro" id="IPR011413">
    <property type="entry name" value="UCP036540_AIR"/>
</dbReference>
<dbReference type="InterPro" id="IPR036921">
    <property type="entry name" value="PurM-like_N_sf"/>
</dbReference>
<dbReference type="InterPro" id="IPR016188">
    <property type="entry name" value="PurM-like_N"/>
</dbReference>
<dbReference type="InterPro" id="IPR010918">
    <property type="entry name" value="PurM-like_C_dom"/>
</dbReference>
<proteinExistence type="predicted"/>
<feature type="domain" description="PurM-like C-terminal" evidence="4">
    <location>
        <begin position="198"/>
        <end position="296"/>
    </location>
</feature>
<dbReference type="Pfam" id="PF00586">
    <property type="entry name" value="AIRS"/>
    <property type="match status" value="1"/>
</dbReference>
<evidence type="ECO:0000256" key="1">
    <source>
        <dbReference type="ARBA" id="ARBA00022977"/>
    </source>
</evidence>
<dbReference type="SUPFAM" id="SSF55326">
    <property type="entry name" value="PurM N-terminal domain-like"/>
    <property type="match status" value="1"/>
</dbReference>
<dbReference type="RefSeq" id="WP_228233174.1">
    <property type="nucleotide sequence ID" value="NZ_JAJGNA010000003.1"/>
</dbReference>
<gene>
    <name evidence="5" type="ORF">LL252_04290</name>
</gene>
<protein>
    <submittedName>
        <fullName evidence="5">Sll0787 family AIR synthase-like protein</fullName>
    </submittedName>
</protein>
<accession>A0A9Q3YNF0</accession>
<sequence length="331" mass="34861">MDLETLLTTLRAAPAFAHKADIRPVMAGLAGLDSGHLPLGDDAAALADGDDFLLMAMEGFVNEFVAAEPFFAGYCGVMVNVSDIAAMGGRALAVTDALWSQGDDQSAAILAGLREAAGKYGVPLVGGHSNAHCDRPQLSVAILGRARALLTSFDARPGDTLLVACDLRGRYRAVGDNWDASSDAPGARLRGDLAILPGLAEDGLCRAGKDISMAGPVGTALMLLEASGVGAELSLDALPRPPHAPLERWLRTFPSYGFVLAVAPDRVAEVSRRFQARDLAVAEVGRVTDGDQLTLSLGNQRHPFWNHQQTPYLGRPFAPRSPLSRQGGHHA</sequence>
<keyword evidence="1" id="KW-0784">Thiamine biosynthesis</keyword>
<reference evidence="5" key="1">
    <citation type="submission" date="2021-10" db="EMBL/GenBank/DDBJ databases">
        <title>The diversity and Nitrogen Metabolism of Culturable Nitrate-Utilizing Bacteria Within the Oxygen Minimum Zone of the Changjiang (Yangtze River)Estuary.</title>
        <authorList>
            <person name="Zhang D."/>
            <person name="Zheng J."/>
            <person name="Liu S."/>
            <person name="He W."/>
        </authorList>
    </citation>
    <scope>NUCLEOTIDE SEQUENCE</scope>
    <source>
        <strain evidence="5">FXH-223</strain>
    </source>
</reference>
<dbReference type="CDD" id="cd02192">
    <property type="entry name" value="PurM-like3"/>
    <property type="match status" value="1"/>
</dbReference>
<feature type="domain" description="PurM-like N-terminal" evidence="3">
    <location>
        <begin position="40"/>
        <end position="145"/>
    </location>
</feature>
<dbReference type="InterPro" id="IPR036676">
    <property type="entry name" value="PurM-like_C_sf"/>
</dbReference>
<feature type="region of interest" description="Disordered" evidence="2">
    <location>
        <begin position="311"/>
        <end position="331"/>
    </location>
</feature>
<dbReference type="Proteomes" id="UP001108027">
    <property type="component" value="Unassembled WGS sequence"/>
</dbReference>
<comment type="caution">
    <text evidence="5">The sequence shown here is derived from an EMBL/GenBank/DDBJ whole genome shotgun (WGS) entry which is preliminary data.</text>
</comment>